<evidence type="ECO:0000313" key="3">
    <source>
        <dbReference type="Proteomes" id="UP000243015"/>
    </source>
</evidence>
<accession>A0A178EQV0</accession>
<dbReference type="AlphaFoldDB" id="A0A178EQV0"/>
<evidence type="ECO:0000256" key="1">
    <source>
        <dbReference type="SAM" id="MobiDB-lite"/>
    </source>
</evidence>
<proteinExistence type="predicted"/>
<protein>
    <submittedName>
        <fullName evidence="2">Uncharacterized protein</fullName>
    </submittedName>
</protein>
<comment type="caution">
    <text evidence="2">The sequence shown here is derived from an EMBL/GenBank/DDBJ whole genome shotgun (WGS) entry which is preliminary data.</text>
</comment>
<name>A0A178EQV0_TRIRU</name>
<sequence length="69" mass="7422">MPGAWPSYVNNVSRHAERRPQTRGGLTKLAYGRHSVAIASSQKLQQRPPAAPMSIIQATPACSLPPDPC</sequence>
<organism evidence="2 3">
    <name type="scientific">Trichophyton rubrum</name>
    <name type="common">Athlete's foot fungus</name>
    <name type="synonym">Epidermophyton rubrum</name>
    <dbReference type="NCBI Taxonomy" id="5551"/>
    <lineage>
        <taxon>Eukaryota</taxon>
        <taxon>Fungi</taxon>
        <taxon>Dikarya</taxon>
        <taxon>Ascomycota</taxon>
        <taxon>Pezizomycotina</taxon>
        <taxon>Eurotiomycetes</taxon>
        <taxon>Eurotiomycetidae</taxon>
        <taxon>Onygenales</taxon>
        <taxon>Arthrodermataceae</taxon>
        <taxon>Trichophyton</taxon>
    </lineage>
</organism>
<dbReference type="Proteomes" id="UP000243015">
    <property type="component" value="Unassembled WGS sequence"/>
</dbReference>
<feature type="region of interest" description="Disordered" evidence="1">
    <location>
        <begin position="1"/>
        <end position="25"/>
    </location>
</feature>
<gene>
    <name evidence="2" type="ORF">A7C99_6285</name>
</gene>
<dbReference type="EMBL" id="LHPM01000019">
    <property type="protein sequence ID" value="OAL61717.1"/>
    <property type="molecule type" value="Genomic_DNA"/>
</dbReference>
<reference evidence="2 3" key="1">
    <citation type="submission" date="2016-05" db="EMBL/GenBank/DDBJ databases">
        <title>Genome sequencing of Trichophyton rubrum CMCC(F)T1i isolated from hair.</title>
        <authorList>
            <person name="Zhan P."/>
            <person name="Tao Y."/>
            <person name="Liu W."/>
        </authorList>
    </citation>
    <scope>NUCLEOTIDE SEQUENCE [LARGE SCALE GENOMIC DNA]</scope>
    <source>
        <strain evidence="3">CMCC(F)T1i</strain>
    </source>
</reference>
<evidence type="ECO:0000313" key="2">
    <source>
        <dbReference type="EMBL" id="OAL61717.1"/>
    </source>
</evidence>